<dbReference type="SMART" id="SM00849">
    <property type="entry name" value="Lactamase_B"/>
    <property type="match status" value="1"/>
</dbReference>
<keyword evidence="1 2" id="KW-0378">Hydrolase</keyword>
<dbReference type="PANTHER" id="PTHR43546:SF3">
    <property type="entry name" value="UPF0173 METAL-DEPENDENT HYDROLASE MJ1163"/>
    <property type="match status" value="1"/>
</dbReference>
<feature type="domain" description="Metallo-beta-lactamase" evidence="3">
    <location>
        <begin position="7"/>
        <end position="201"/>
    </location>
</feature>
<name>A0AAV3UBT0_9EURY</name>
<dbReference type="InterPro" id="IPR022877">
    <property type="entry name" value="UPF0173"/>
</dbReference>
<comment type="caution">
    <text evidence="4">The sequence shown here is derived from an EMBL/GenBank/DDBJ whole genome shotgun (WGS) entry which is preliminary data.</text>
</comment>
<proteinExistence type="inferred from homology"/>
<reference evidence="4 5" key="1">
    <citation type="journal article" date="2019" name="Int. J. Syst. Evol. Microbiol.">
        <title>The Global Catalogue of Microorganisms (GCM) 10K type strain sequencing project: providing services to taxonomists for standard genome sequencing and annotation.</title>
        <authorList>
            <consortium name="The Broad Institute Genomics Platform"/>
            <consortium name="The Broad Institute Genome Sequencing Center for Infectious Disease"/>
            <person name="Wu L."/>
            <person name="Ma J."/>
        </authorList>
    </citation>
    <scope>NUCLEOTIDE SEQUENCE [LARGE SCALE GENOMIC DNA]</scope>
    <source>
        <strain evidence="4 5">JCM 17504</strain>
    </source>
</reference>
<dbReference type="Gene3D" id="3.60.15.10">
    <property type="entry name" value="Ribonuclease Z/Hydroxyacylglutathione hydrolase-like"/>
    <property type="match status" value="1"/>
</dbReference>
<gene>
    <name evidence="4" type="ORF">GCM10025751_02540</name>
</gene>
<comment type="similarity">
    <text evidence="2">Belongs to the UPF0173 family.</text>
</comment>
<dbReference type="SUPFAM" id="SSF56281">
    <property type="entry name" value="Metallo-hydrolase/oxidoreductase"/>
    <property type="match status" value="1"/>
</dbReference>
<dbReference type="PANTHER" id="PTHR43546">
    <property type="entry name" value="UPF0173 METAL-DEPENDENT HYDROLASE MJ1163-RELATED"/>
    <property type="match status" value="1"/>
</dbReference>
<dbReference type="Pfam" id="PF13483">
    <property type="entry name" value="Lactamase_B_3"/>
    <property type="match status" value="1"/>
</dbReference>
<sequence length="245" mass="26754">MELTWYGHSTWHVTVGDTDLLIDPFFDNPKTDTDPEELDPDYLLLTHGHADHIGDVDRYEGTTLVATPELVGYCNDEFGEYNAVGGMGMNLGGTVECGDAFVTMVRADHTNGIDTSYGATGGMPAGFVISDTKPTQVSDEESETFYHAGDTSLMVEMREVIGPYLEPDAVALPIGDHFTMGPAQAAIAVDWLDADFAFPMHYDTFPPIEQDPEDFAKEVDAAGCDTDVRVLEGEESFDLSEELSY</sequence>
<dbReference type="InterPro" id="IPR050114">
    <property type="entry name" value="UPF0173_UPF0282_UlaG_hydrolase"/>
</dbReference>
<evidence type="ECO:0000313" key="5">
    <source>
        <dbReference type="Proteomes" id="UP001501729"/>
    </source>
</evidence>
<dbReference type="GO" id="GO:0016787">
    <property type="term" value="F:hydrolase activity"/>
    <property type="evidence" value="ECO:0007669"/>
    <property type="project" value="UniProtKB-UniRule"/>
</dbReference>
<evidence type="ECO:0000256" key="1">
    <source>
        <dbReference type="ARBA" id="ARBA00022801"/>
    </source>
</evidence>
<dbReference type="Proteomes" id="UP001501729">
    <property type="component" value="Unassembled WGS sequence"/>
</dbReference>
<dbReference type="InterPro" id="IPR036866">
    <property type="entry name" value="RibonucZ/Hydroxyglut_hydro"/>
</dbReference>
<evidence type="ECO:0000313" key="4">
    <source>
        <dbReference type="EMBL" id="GAA5041011.1"/>
    </source>
</evidence>
<accession>A0AAV3UBT0</accession>
<dbReference type="NCBIfam" id="NF001911">
    <property type="entry name" value="PRK00685.1"/>
    <property type="match status" value="1"/>
</dbReference>
<dbReference type="EMBL" id="BAABKX010000001">
    <property type="protein sequence ID" value="GAA5041011.1"/>
    <property type="molecule type" value="Genomic_DNA"/>
</dbReference>
<organism evidence="4 5">
    <name type="scientific">Haladaptatus pallidirubidus</name>
    <dbReference type="NCBI Taxonomy" id="1008152"/>
    <lineage>
        <taxon>Archaea</taxon>
        <taxon>Methanobacteriati</taxon>
        <taxon>Methanobacteriota</taxon>
        <taxon>Stenosarchaea group</taxon>
        <taxon>Halobacteria</taxon>
        <taxon>Halobacteriales</taxon>
        <taxon>Haladaptataceae</taxon>
        <taxon>Haladaptatus</taxon>
    </lineage>
</organism>
<dbReference type="AlphaFoldDB" id="A0AAV3UBT0"/>
<dbReference type="InterPro" id="IPR001279">
    <property type="entry name" value="Metallo-B-lactamas"/>
</dbReference>
<dbReference type="GeneID" id="68614950"/>
<dbReference type="HAMAP" id="MF_00457">
    <property type="entry name" value="UPF0173"/>
    <property type="match status" value="1"/>
</dbReference>
<protein>
    <recommendedName>
        <fullName evidence="2">UPF0173 metal-dependent hydrolase GCM10025751_02540</fullName>
    </recommendedName>
</protein>
<evidence type="ECO:0000259" key="3">
    <source>
        <dbReference type="SMART" id="SM00849"/>
    </source>
</evidence>
<evidence type="ECO:0000256" key="2">
    <source>
        <dbReference type="HAMAP-Rule" id="MF_00457"/>
    </source>
</evidence>
<keyword evidence="5" id="KW-1185">Reference proteome</keyword>
<dbReference type="RefSeq" id="WP_227774960.1">
    <property type="nucleotide sequence ID" value="NZ_BAABKX010000001.1"/>
</dbReference>